<dbReference type="EMBL" id="UAVY01000003">
    <property type="protein sequence ID" value="SQB27237.1"/>
    <property type="molecule type" value="Genomic_DNA"/>
</dbReference>
<dbReference type="EC" id="2.4.1.-" evidence="1"/>
<dbReference type="GO" id="GO:0016757">
    <property type="term" value="F:glycosyltransferase activity"/>
    <property type="evidence" value="ECO:0007669"/>
    <property type="project" value="UniProtKB-KW"/>
</dbReference>
<reference evidence="1 2" key="1">
    <citation type="submission" date="2018-06" db="EMBL/GenBank/DDBJ databases">
        <authorList>
            <consortium name="Pathogen Informatics"/>
            <person name="Doyle S."/>
        </authorList>
    </citation>
    <scope>NUCLEOTIDE SEQUENCE [LARGE SCALE GENOMIC DNA]</scope>
    <source>
        <strain evidence="1 2">NCTC10786</strain>
    </source>
</reference>
<name>A0A2X2VKA0_CITKO</name>
<evidence type="ECO:0000313" key="1">
    <source>
        <dbReference type="EMBL" id="SQB27237.1"/>
    </source>
</evidence>
<proteinExistence type="predicted"/>
<organism evidence="1 2">
    <name type="scientific">Citrobacter koseri</name>
    <name type="common">Citrobacter diversus</name>
    <dbReference type="NCBI Taxonomy" id="545"/>
    <lineage>
        <taxon>Bacteria</taxon>
        <taxon>Pseudomonadati</taxon>
        <taxon>Pseudomonadota</taxon>
        <taxon>Gammaproteobacteria</taxon>
        <taxon>Enterobacterales</taxon>
        <taxon>Enterobacteriaceae</taxon>
        <taxon>Citrobacter</taxon>
    </lineage>
</organism>
<gene>
    <name evidence="1" type="primary">mdoH_1</name>
    <name evidence="1" type="ORF">NCTC10786_02063</name>
</gene>
<sequence length="114" mass="13317">MDTDKYLAMNRNRTLDDGFMHAVFNPSFNALATAMATARHRASKVLEIARDRHVEQALNETPEKLNRDRRLVLLSDPVTMARLHYRVWNSPERYSSWVNYYQGINLNPLALQKK</sequence>
<evidence type="ECO:0000313" key="2">
    <source>
        <dbReference type="Proteomes" id="UP000251584"/>
    </source>
</evidence>
<accession>A0A2X2VKA0</accession>
<dbReference type="AlphaFoldDB" id="A0A2X2VKA0"/>
<protein>
    <submittedName>
        <fullName evidence="1">Glucosyltransferase MdoH</fullName>
        <ecNumber evidence="1">2.4.1.-</ecNumber>
    </submittedName>
</protein>
<dbReference type="Proteomes" id="UP000251584">
    <property type="component" value="Unassembled WGS sequence"/>
</dbReference>
<keyword evidence="1" id="KW-0328">Glycosyltransferase</keyword>
<keyword evidence="1" id="KW-0808">Transferase</keyword>